<dbReference type="AlphaFoldDB" id="A0A6A2YWI1"/>
<keyword evidence="3" id="KW-0408">Iron</keyword>
<dbReference type="PRINTS" id="PR00465">
    <property type="entry name" value="EP450IV"/>
</dbReference>
<protein>
    <submittedName>
        <fullName evidence="4">Detected protein of confused Function</fullName>
    </submittedName>
</protein>
<dbReference type="GO" id="GO:0016125">
    <property type="term" value="P:sterol metabolic process"/>
    <property type="evidence" value="ECO:0007669"/>
    <property type="project" value="TreeGrafter"/>
</dbReference>
<dbReference type="Pfam" id="PF00067">
    <property type="entry name" value="p450"/>
    <property type="match status" value="1"/>
</dbReference>
<accession>A0A6A2YWI1</accession>
<name>A0A6A2YWI1_HIBSY</name>
<dbReference type="GO" id="GO:0016705">
    <property type="term" value="F:oxidoreductase activity, acting on paired donors, with incorporation or reduction of molecular oxygen"/>
    <property type="evidence" value="ECO:0007669"/>
    <property type="project" value="InterPro"/>
</dbReference>
<dbReference type="InterPro" id="IPR001128">
    <property type="entry name" value="Cyt_P450"/>
</dbReference>
<evidence type="ECO:0000313" key="5">
    <source>
        <dbReference type="Proteomes" id="UP000436088"/>
    </source>
</evidence>
<dbReference type="GO" id="GO:0020037">
    <property type="term" value="F:heme binding"/>
    <property type="evidence" value="ECO:0007669"/>
    <property type="project" value="InterPro"/>
</dbReference>
<dbReference type="PANTHER" id="PTHR24286">
    <property type="entry name" value="CYTOCHROME P450 26"/>
    <property type="match status" value="1"/>
</dbReference>
<dbReference type="GO" id="GO:0016132">
    <property type="term" value="P:brassinosteroid biosynthetic process"/>
    <property type="evidence" value="ECO:0007669"/>
    <property type="project" value="TreeGrafter"/>
</dbReference>
<dbReference type="Proteomes" id="UP000436088">
    <property type="component" value="Unassembled WGS sequence"/>
</dbReference>
<comment type="caution">
    <text evidence="4">The sequence shown here is derived from an EMBL/GenBank/DDBJ whole genome shotgun (WGS) entry which is preliminary data.</text>
</comment>
<reference evidence="4" key="1">
    <citation type="submission" date="2019-09" db="EMBL/GenBank/DDBJ databases">
        <title>Draft genome information of white flower Hibiscus syriacus.</title>
        <authorList>
            <person name="Kim Y.-M."/>
        </authorList>
    </citation>
    <scope>NUCLEOTIDE SEQUENCE [LARGE SCALE GENOMIC DNA]</scope>
    <source>
        <strain evidence="4">YM2019G1</strain>
    </source>
</reference>
<dbReference type="PANTHER" id="PTHR24286:SF90">
    <property type="entry name" value="CYTOCHROME P450"/>
    <property type="match status" value="1"/>
</dbReference>
<dbReference type="SUPFAM" id="SSF48264">
    <property type="entry name" value="Cytochrome P450"/>
    <property type="match status" value="1"/>
</dbReference>
<comment type="similarity">
    <text evidence="1">Belongs to the cytochrome P450 family.</text>
</comment>
<gene>
    <name evidence="4" type="ORF">F3Y22_tig00111191pilonHSYRG00230</name>
</gene>
<evidence type="ECO:0000256" key="2">
    <source>
        <dbReference type="ARBA" id="ARBA00022723"/>
    </source>
</evidence>
<dbReference type="GO" id="GO:0004497">
    <property type="term" value="F:monooxygenase activity"/>
    <property type="evidence" value="ECO:0007669"/>
    <property type="project" value="InterPro"/>
</dbReference>
<keyword evidence="2" id="KW-0479">Metal-binding</keyword>
<dbReference type="InterPro" id="IPR036396">
    <property type="entry name" value="Cyt_P450_sf"/>
</dbReference>
<dbReference type="EMBL" id="VEPZ02001259">
    <property type="protein sequence ID" value="KAE8683763.1"/>
    <property type="molecule type" value="Genomic_DNA"/>
</dbReference>
<proteinExistence type="inferred from homology"/>
<dbReference type="GO" id="GO:0005506">
    <property type="term" value="F:iron ion binding"/>
    <property type="evidence" value="ECO:0007669"/>
    <property type="project" value="InterPro"/>
</dbReference>
<dbReference type="InterPro" id="IPR002403">
    <property type="entry name" value="Cyt_P450_E_grp-IV"/>
</dbReference>
<organism evidence="4 5">
    <name type="scientific">Hibiscus syriacus</name>
    <name type="common">Rose of Sharon</name>
    <dbReference type="NCBI Taxonomy" id="106335"/>
    <lineage>
        <taxon>Eukaryota</taxon>
        <taxon>Viridiplantae</taxon>
        <taxon>Streptophyta</taxon>
        <taxon>Embryophyta</taxon>
        <taxon>Tracheophyta</taxon>
        <taxon>Spermatophyta</taxon>
        <taxon>Magnoliopsida</taxon>
        <taxon>eudicotyledons</taxon>
        <taxon>Gunneridae</taxon>
        <taxon>Pentapetalae</taxon>
        <taxon>rosids</taxon>
        <taxon>malvids</taxon>
        <taxon>Malvales</taxon>
        <taxon>Malvaceae</taxon>
        <taxon>Malvoideae</taxon>
        <taxon>Hibiscus</taxon>
    </lineage>
</organism>
<dbReference type="Gene3D" id="1.10.630.10">
    <property type="entry name" value="Cytochrome P450"/>
    <property type="match status" value="1"/>
</dbReference>
<dbReference type="GO" id="GO:0010268">
    <property type="term" value="P:brassinosteroid homeostasis"/>
    <property type="evidence" value="ECO:0007669"/>
    <property type="project" value="TreeGrafter"/>
</dbReference>
<keyword evidence="5" id="KW-1185">Reference proteome</keyword>
<evidence type="ECO:0000313" key="4">
    <source>
        <dbReference type="EMBL" id="KAE8683763.1"/>
    </source>
</evidence>
<sequence length="185" mass="21434">MDSFTQMVHEDSMNNLGGSFHRYLRRSALSHFGIEPLKRNLLSEFEDVISNGLHEWTKQPEFDVKRRTVPEEHEEILNKRQDASSGIVWEDYKSMTFTHYVINETLRLVNVLPGMLKKVIADSHVNGYTITKGWILLVNSLSQHLNSDTYENPLTFNPSRWKDDKNEGRGGGSFTTFGIPRWFLC</sequence>
<evidence type="ECO:0000256" key="3">
    <source>
        <dbReference type="ARBA" id="ARBA00023004"/>
    </source>
</evidence>
<evidence type="ECO:0000256" key="1">
    <source>
        <dbReference type="ARBA" id="ARBA00010617"/>
    </source>
</evidence>